<comment type="caution">
    <text evidence="2">The sequence shown here is derived from an EMBL/GenBank/DDBJ whole genome shotgun (WGS) entry which is preliminary data.</text>
</comment>
<dbReference type="PANTHER" id="PTHR42759:SF5">
    <property type="entry name" value="METHANOL DEHYDROGENASE REGULATOR"/>
    <property type="match status" value="1"/>
</dbReference>
<dbReference type="InterPro" id="IPR050764">
    <property type="entry name" value="CbbQ/NirQ/NorQ/GpvN"/>
</dbReference>
<dbReference type="PANTHER" id="PTHR42759">
    <property type="entry name" value="MOXR FAMILY PROTEIN"/>
    <property type="match status" value="1"/>
</dbReference>
<dbReference type="Pfam" id="PF07726">
    <property type="entry name" value="AAA_3"/>
    <property type="match status" value="1"/>
</dbReference>
<dbReference type="InterPro" id="IPR027417">
    <property type="entry name" value="P-loop_NTPase"/>
</dbReference>
<dbReference type="Gene3D" id="1.10.8.80">
    <property type="entry name" value="Magnesium chelatase subunit I, C-Terminal domain"/>
    <property type="match status" value="1"/>
</dbReference>
<dbReference type="Gene3D" id="3.40.50.300">
    <property type="entry name" value="P-loop containing nucleotide triphosphate hydrolases"/>
    <property type="match status" value="1"/>
</dbReference>
<dbReference type="EMBL" id="VTER01000003">
    <property type="protein sequence ID" value="TYS49882.1"/>
    <property type="molecule type" value="Genomic_DNA"/>
</dbReference>
<evidence type="ECO:0000259" key="1">
    <source>
        <dbReference type="SMART" id="SM00382"/>
    </source>
</evidence>
<reference evidence="2 3" key="1">
    <citation type="submission" date="2019-08" db="EMBL/GenBank/DDBJ databases">
        <title>Bacillus genomes from the desert of Cuatro Cienegas, Coahuila.</title>
        <authorList>
            <person name="Olmedo-Alvarez G."/>
        </authorList>
    </citation>
    <scope>NUCLEOTIDE SEQUENCE [LARGE SCALE GENOMIC DNA]</scope>
    <source>
        <strain evidence="2 3">CH446_14T</strain>
    </source>
</reference>
<dbReference type="InterPro" id="IPR003593">
    <property type="entry name" value="AAA+_ATPase"/>
</dbReference>
<accession>A0A5D4RKF1</accession>
<sequence>MLDQIEKLKREIGKVIVGRDKEAELLVISLIFNGHVLLESVPGTGKTLMAKTFAETFGGKFSRIQFTPDVLPSDITGIQFFNPKNHEFEFRPGPILANIVLADEINRATPRTQSSLLEAMEERQVTIDGHTFRAEEPFMVIATQNPAESQQGTFPLPAAQLDRFFMRVKLGYPSLEEERMILKGKRRQSDPVTQAVSSQELAVLREAAAQIHISEELEGYLLEIVRLTRETPAIELGVSPRGSLALLRAAIGAALIKGRKYAVPEDIKEMAPYVLAHRIYLTAEASLTSTEEEVIKKIIDSVEVPVEAGAR</sequence>
<name>A0A5D4RKF1_9BACI</name>
<dbReference type="GO" id="GO:0005524">
    <property type="term" value="F:ATP binding"/>
    <property type="evidence" value="ECO:0007669"/>
    <property type="project" value="InterPro"/>
</dbReference>
<dbReference type="SMART" id="SM00382">
    <property type="entry name" value="AAA"/>
    <property type="match status" value="1"/>
</dbReference>
<dbReference type="Pfam" id="PF17863">
    <property type="entry name" value="AAA_lid_2"/>
    <property type="match status" value="1"/>
</dbReference>
<organism evidence="2 3">
    <name type="scientific">Bacillus infantis</name>
    <dbReference type="NCBI Taxonomy" id="324767"/>
    <lineage>
        <taxon>Bacteria</taxon>
        <taxon>Bacillati</taxon>
        <taxon>Bacillota</taxon>
        <taxon>Bacilli</taxon>
        <taxon>Bacillales</taxon>
        <taxon>Bacillaceae</taxon>
        <taxon>Bacillus</taxon>
    </lineage>
</organism>
<dbReference type="PIRSF" id="PIRSF002849">
    <property type="entry name" value="AAA_ATPase_chaperone_MoxR_prd"/>
    <property type="match status" value="1"/>
</dbReference>
<dbReference type="Proteomes" id="UP000322139">
    <property type="component" value="Unassembled WGS sequence"/>
</dbReference>
<dbReference type="RefSeq" id="WP_148973725.1">
    <property type="nucleotide sequence ID" value="NZ_VTER01000003.1"/>
</dbReference>
<dbReference type="CDD" id="cd00009">
    <property type="entry name" value="AAA"/>
    <property type="match status" value="1"/>
</dbReference>
<gene>
    <name evidence="2" type="ORF">FZD51_04770</name>
</gene>
<evidence type="ECO:0000313" key="3">
    <source>
        <dbReference type="Proteomes" id="UP000322139"/>
    </source>
</evidence>
<dbReference type="AlphaFoldDB" id="A0A5D4RKF1"/>
<dbReference type="SUPFAM" id="SSF52540">
    <property type="entry name" value="P-loop containing nucleoside triphosphate hydrolases"/>
    <property type="match status" value="1"/>
</dbReference>
<protein>
    <submittedName>
        <fullName evidence="2">MoxR family ATPase</fullName>
    </submittedName>
</protein>
<evidence type="ECO:0000313" key="2">
    <source>
        <dbReference type="EMBL" id="TYS49882.1"/>
    </source>
</evidence>
<proteinExistence type="predicted"/>
<dbReference type="InterPro" id="IPR011703">
    <property type="entry name" value="ATPase_AAA-3"/>
</dbReference>
<dbReference type="InterPro" id="IPR041628">
    <property type="entry name" value="ChlI/MoxR_AAA_lid"/>
</dbReference>
<feature type="domain" description="AAA+ ATPase" evidence="1">
    <location>
        <begin position="32"/>
        <end position="174"/>
    </location>
</feature>
<dbReference type="GO" id="GO:0016887">
    <property type="term" value="F:ATP hydrolysis activity"/>
    <property type="evidence" value="ECO:0007669"/>
    <property type="project" value="InterPro"/>
</dbReference>